<protein>
    <submittedName>
        <fullName evidence="1">Uncharacterized protein</fullName>
    </submittedName>
</protein>
<dbReference type="EMBL" id="OC002942">
    <property type="protein sequence ID" value="CAD7262595.1"/>
    <property type="molecule type" value="Genomic_DNA"/>
</dbReference>
<proteinExistence type="predicted"/>
<dbReference type="AlphaFoldDB" id="A0A7R9G1S9"/>
<reference evidence="1" key="1">
    <citation type="submission" date="2020-11" db="EMBL/GenBank/DDBJ databases">
        <authorList>
            <person name="Tran Van P."/>
        </authorList>
    </citation>
    <scope>NUCLEOTIDE SEQUENCE</scope>
</reference>
<sequence length="248" mass="26901">MTLGHDPNLYHHLSNSAVIKGTYVRFTNGGGGRIGVPSAGLDLNPRTMAATTSVNLRSVVRSVTVLLVGMVLAWPVSGLPTQKYTGIPQWSQVLRVIVPLSELAKILGVAPSNRICDVPLTCIKLGSHLRQEAARHGKPQYIRYSLICRGNSNKTSATFVTVNLKMKCVCSSVSSGGGNARGYNVGPYQFIHEVRSHDSDSILEQEIIPFAGDLAWRFCQVGHPESGNTSYKWSILHSHFIGFISSGK</sequence>
<evidence type="ECO:0000313" key="1">
    <source>
        <dbReference type="EMBL" id="CAD7262595.1"/>
    </source>
</evidence>
<gene>
    <name evidence="1" type="ORF">TSIB3V08_LOCUS6700</name>
</gene>
<name>A0A7R9G1S9_TIMSH</name>
<accession>A0A7R9G1S9</accession>
<organism evidence="1">
    <name type="scientific">Timema shepardi</name>
    <name type="common">Walking stick</name>
    <dbReference type="NCBI Taxonomy" id="629360"/>
    <lineage>
        <taxon>Eukaryota</taxon>
        <taxon>Metazoa</taxon>
        <taxon>Ecdysozoa</taxon>
        <taxon>Arthropoda</taxon>
        <taxon>Hexapoda</taxon>
        <taxon>Insecta</taxon>
        <taxon>Pterygota</taxon>
        <taxon>Neoptera</taxon>
        <taxon>Polyneoptera</taxon>
        <taxon>Phasmatodea</taxon>
        <taxon>Timematodea</taxon>
        <taxon>Timematoidea</taxon>
        <taxon>Timematidae</taxon>
        <taxon>Timema</taxon>
    </lineage>
</organism>